<dbReference type="PANTHER" id="PTHR43643">
    <property type="entry name" value="HISTIDINOL-PHOSPHATE AMINOTRANSFERASE 2"/>
    <property type="match status" value="1"/>
</dbReference>
<dbReference type="NCBIfam" id="TIGR01141">
    <property type="entry name" value="hisC"/>
    <property type="match status" value="1"/>
</dbReference>
<dbReference type="EC" id="2.6.1.9" evidence="11"/>
<protein>
    <recommendedName>
        <fullName evidence="11">Histidinol-phosphate aminotransferase</fullName>
        <ecNumber evidence="11">2.6.1.9</ecNumber>
    </recommendedName>
    <alternativeName>
        <fullName evidence="11">Imidazole acetol-phosphate transaminase</fullName>
    </alternativeName>
</protein>
<dbReference type="InterPro" id="IPR015422">
    <property type="entry name" value="PyrdxlP-dep_Trfase_small"/>
</dbReference>
<keyword evidence="7 11" id="KW-0808">Transferase</keyword>
<keyword evidence="14" id="KW-1185">Reference proteome</keyword>
<dbReference type="Gene3D" id="3.40.640.10">
    <property type="entry name" value="Type I PLP-dependent aspartate aminotransferase-like (Major domain)"/>
    <property type="match status" value="1"/>
</dbReference>
<evidence type="ECO:0000256" key="8">
    <source>
        <dbReference type="ARBA" id="ARBA00022898"/>
    </source>
</evidence>
<dbReference type="InterPro" id="IPR015421">
    <property type="entry name" value="PyrdxlP-dep_Trfase_major"/>
</dbReference>
<reference evidence="13 14" key="1">
    <citation type="journal article" date="2020" name="Sci. Rep.">
        <title>A novel cyanobacterial geosmin producer, revising GeoA distribution and dispersion patterns in Bacteria.</title>
        <authorList>
            <person name="Churro C."/>
            <person name="Semedo-Aguiar A.P."/>
            <person name="Silva A.D."/>
            <person name="Pereira-Leal J.B."/>
            <person name="Leite R.B."/>
        </authorList>
    </citation>
    <scope>NUCLEOTIDE SEQUENCE [LARGE SCALE GENOMIC DNA]</scope>
    <source>
        <strain evidence="13 14">IPMA8</strain>
    </source>
</reference>
<dbReference type="InterPro" id="IPR004839">
    <property type="entry name" value="Aminotransferase_I/II_large"/>
</dbReference>
<evidence type="ECO:0000313" key="13">
    <source>
        <dbReference type="EMBL" id="NQE32529.1"/>
    </source>
</evidence>
<evidence type="ECO:0000256" key="11">
    <source>
        <dbReference type="HAMAP-Rule" id="MF_01023"/>
    </source>
</evidence>
<evidence type="ECO:0000256" key="4">
    <source>
        <dbReference type="ARBA" id="ARBA00011738"/>
    </source>
</evidence>
<dbReference type="Gene3D" id="3.90.1150.10">
    <property type="entry name" value="Aspartate Aminotransferase, domain 1"/>
    <property type="match status" value="1"/>
</dbReference>
<evidence type="ECO:0000256" key="3">
    <source>
        <dbReference type="ARBA" id="ARBA00007970"/>
    </source>
</evidence>
<feature type="modified residue" description="N6-(pyridoxal phosphate)lysine" evidence="11">
    <location>
        <position position="210"/>
    </location>
</feature>
<dbReference type="InterPro" id="IPR015424">
    <property type="entry name" value="PyrdxlP-dep_Trfase"/>
</dbReference>
<dbReference type="InterPro" id="IPR005861">
    <property type="entry name" value="HisP_aminotrans"/>
</dbReference>
<comment type="catalytic activity">
    <reaction evidence="10 11">
        <text>L-histidinol phosphate + 2-oxoglutarate = 3-(imidazol-4-yl)-2-oxopropyl phosphate + L-glutamate</text>
        <dbReference type="Rhea" id="RHEA:23744"/>
        <dbReference type="ChEBI" id="CHEBI:16810"/>
        <dbReference type="ChEBI" id="CHEBI:29985"/>
        <dbReference type="ChEBI" id="CHEBI:57766"/>
        <dbReference type="ChEBI" id="CHEBI:57980"/>
        <dbReference type="EC" id="2.6.1.9"/>
    </reaction>
</comment>
<dbReference type="InterPro" id="IPR050106">
    <property type="entry name" value="HistidinolP_aminotransfase"/>
</dbReference>
<evidence type="ECO:0000259" key="12">
    <source>
        <dbReference type="Pfam" id="PF00155"/>
    </source>
</evidence>
<evidence type="ECO:0000256" key="9">
    <source>
        <dbReference type="ARBA" id="ARBA00023102"/>
    </source>
</evidence>
<feature type="domain" description="Aminotransferase class I/classII large" evidence="12">
    <location>
        <begin position="25"/>
        <end position="343"/>
    </location>
</feature>
<accession>A0ABX2CQ39</accession>
<dbReference type="GO" id="GO:0004400">
    <property type="term" value="F:histidinol-phosphate transaminase activity"/>
    <property type="evidence" value="ECO:0007669"/>
    <property type="project" value="UniProtKB-EC"/>
</dbReference>
<evidence type="ECO:0000256" key="2">
    <source>
        <dbReference type="ARBA" id="ARBA00005011"/>
    </source>
</evidence>
<dbReference type="Proteomes" id="UP000702425">
    <property type="component" value="Unassembled WGS sequence"/>
</dbReference>
<dbReference type="SUPFAM" id="SSF53383">
    <property type="entry name" value="PLP-dependent transferases"/>
    <property type="match status" value="1"/>
</dbReference>
<comment type="pathway">
    <text evidence="2 11">Amino-acid biosynthesis; L-histidine biosynthesis; L-histidine from 5-phospho-alpha-D-ribose 1-diphosphate: step 7/9.</text>
</comment>
<keyword evidence="6 11" id="KW-0028">Amino-acid biosynthesis</keyword>
<keyword evidence="8 11" id="KW-0663">Pyridoxal phosphate</keyword>
<dbReference type="CDD" id="cd00609">
    <property type="entry name" value="AAT_like"/>
    <property type="match status" value="1"/>
</dbReference>
<evidence type="ECO:0000256" key="7">
    <source>
        <dbReference type="ARBA" id="ARBA00022679"/>
    </source>
</evidence>
<evidence type="ECO:0000256" key="6">
    <source>
        <dbReference type="ARBA" id="ARBA00022605"/>
    </source>
</evidence>
<dbReference type="RefSeq" id="WP_172184689.1">
    <property type="nucleotide sequence ID" value="NZ_CAWPPK010000223.1"/>
</dbReference>
<dbReference type="EMBL" id="SRRZ01000003">
    <property type="protein sequence ID" value="NQE32529.1"/>
    <property type="molecule type" value="Genomic_DNA"/>
</dbReference>
<dbReference type="InterPro" id="IPR001917">
    <property type="entry name" value="Aminotrans_II_pyridoxalP_BS"/>
</dbReference>
<comment type="subunit">
    <text evidence="4 11">Homodimer.</text>
</comment>
<dbReference type="Pfam" id="PF00155">
    <property type="entry name" value="Aminotran_1_2"/>
    <property type="match status" value="1"/>
</dbReference>
<dbReference type="PANTHER" id="PTHR43643:SF6">
    <property type="entry name" value="HISTIDINOL-PHOSPHATE AMINOTRANSFERASE"/>
    <property type="match status" value="1"/>
</dbReference>
<dbReference type="HAMAP" id="MF_01023">
    <property type="entry name" value="HisC_aminotrans_2"/>
    <property type="match status" value="1"/>
</dbReference>
<keyword evidence="5 11" id="KW-0032">Aminotransferase</keyword>
<keyword evidence="9 11" id="KW-0368">Histidine biosynthesis</keyword>
<evidence type="ECO:0000256" key="5">
    <source>
        <dbReference type="ARBA" id="ARBA00022576"/>
    </source>
</evidence>
<evidence type="ECO:0000256" key="1">
    <source>
        <dbReference type="ARBA" id="ARBA00001933"/>
    </source>
</evidence>
<comment type="cofactor">
    <cofactor evidence="1 11">
        <name>pyridoxal 5'-phosphate</name>
        <dbReference type="ChEBI" id="CHEBI:597326"/>
    </cofactor>
</comment>
<comment type="similarity">
    <text evidence="3 11">Belongs to the class-II pyridoxal-phosphate-dependent aminotransferase family. Histidinol-phosphate aminotransferase subfamily.</text>
</comment>
<name>A0ABX2CQ39_9CYAN</name>
<organism evidence="13 14">
    <name type="scientific">Microcoleus asticus IPMA8</name>
    <dbReference type="NCBI Taxonomy" id="2563858"/>
    <lineage>
        <taxon>Bacteria</taxon>
        <taxon>Bacillati</taxon>
        <taxon>Cyanobacteriota</taxon>
        <taxon>Cyanophyceae</taxon>
        <taxon>Oscillatoriophycideae</taxon>
        <taxon>Oscillatoriales</taxon>
        <taxon>Microcoleaceae</taxon>
        <taxon>Microcoleus</taxon>
        <taxon>Microcoleus asticus</taxon>
    </lineage>
</organism>
<sequence length="348" mass="38267">MNYFRKSIHEMSGYVPGEQPPLGTKIIKLNSNENPYPPSPKALKVLQEIDGEMLRRYPDPTGKSFRIAASKVFGVADDWIVVGNGSDDLLNLIVRAVGESGKQIVCPAPTYVLYRTLAEIQDAEFVEVPYPDDYKLPVDLLIAARGAVTFVASPNSPSGTAISVADLEKLAKELSGILVIDEAYVDFAEDNALNLTKKYSNVIILRTLSKGYSLAGLRLGFGIANPALLAELNKIKDSYNVDALAYAVGAAAIADRDHKTANAEKIKASRAKLAVSFKELGFDVWPSQTNFLLVRPPNGDAERIYQTLKVRGILIRYFNQPRLEDKLRISVGTEEQNQILVKTLKEIL</sequence>
<comment type="caution">
    <text evidence="13">The sequence shown here is derived from an EMBL/GenBank/DDBJ whole genome shotgun (WGS) entry which is preliminary data.</text>
</comment>
<dbReference type="PROSITE" id="PS00599">
    <property type="entry name" value="AA_TRANSFER_CLASS_2"/>
    <property type="match status" value="1"/>
</dbReference>
<evidence type="ECO:0000256" key="10">
    <source>
        <dbReference type="ARBA" id="ARBA00047481"/>
    </source>
</evidence>
<gene>
    <name evidence="13" type="primary">hisC_1</name>
    <name evidence="11" type="synonym">hisC</name>
    <name evidence="13" type="ORF">E5S67_00245</name>
</gene>
<evidence type="ECO:0000313" key="14">
    <source>
        <dbReference type="Proteomes" id="UP000702425"/>
    </source>
</evidence>
<proteinExistence type="inferred from homology"/>